<sequence length="234" mass="25267">MSAPLPAVSTDLQVPSTWHTSDPVPRSRQKPRALPVEPTLAPASARAKEDTRKHSPAPMFSLDDFSKGLRLSRRGPLICPHTPFYSPGALGGLWAQLCVCTHSSSSSTGLLTDLLPRPPDEVRSPGHGGRPWSEGASVSTHSSCLPLTLLPMLFPPGTVFSSLPWLRAYAPFRTQLIYPFLQEARPDLIRGSHSPLCPPCQQPARSVLYCTAGHVSVTSIATQCLGVQRKAGHR</sequence>
<dbReference type="AlphaFoldDB" id="A0A7J8DCB3"/>
<proteinExistence type="predicted"/>
<keyword evidence="3" id="KW-1185">Reference proteome</keyword>
<comment type="caution">
    <text evidence="2">The sequence shown here is derived from an EMBL/GenBank/DDBJ whole genome shotgun (WGS) entry which is preliminary data.</text>
</comment>
<gene>
    <name evidence="2" type="ORF">HJG59_009399</name>
</gene>
<dbReference type="Proteomes" id="UP000550707">
    <property type="component" value="Unassembled WGS sequence"/>
</dbReference>
<dbReference type="EMBL" id="JACASF010000018">
    <property type="protein sequence ID" value="KAF6420676.1"/>
    <property type="molecule type" value="Genomic_DNA"/>
</dbReference>
<evidence type="ECO:0000313" key="3">
    <source>
        <dbReference type="Proteomes" id="UP000550707"/>
    </source>
</evidence>
<organism evidence="2 3">
    <name type="scientific">Molossus molossus</name>
    <name type="common">Pallas' mastiff bat</name>
    <name type="synonym">Vespertilio molossus</name>
    <dbReference type="NCBI Taxonomy" id="27622"/>
    <lineage>
        <taxon>Eukaryota</taxon>
        <taxon>Metazoa</taxon>
        <taxon>Chordata</taxon>
        <taxon>Craniata</taxon>
        <taxon>Vertebrata</taxon>
        <taxon>Euteleostomi</taxon>
        <taxon>Mammalia</taxon>
        <taxon>Eutheria</taxon>
        <taxon>Laurasiatheria</taxon>
        <taxon>Chiroptera</taxon>
        <taxon>Yangochiroptera</taxon>
        <taxon>Molossidae</taxon>
        <taxon>Molossus</taxon>
    </lineage>
</organism>
<feature type="compositionally biased region" description="Polar residues" evidence="1">
    <location>
        <begin position="10"/>
        <end position="20"/>
    </location>
</feature>
<feature type="region of interest" description="Disordered" evidence="1">
    <location>
        <begin position="1"/>
        <end position="61"/>
    </location>
</feature>
<name>A0A7J8DCB3_MOLMO</name>
<evidence type="ECO:0000256" key="1">
    <source>
        <dbReference type="SAM" id="MobiDB-lite"/>
    </source>
</evidence>
<evidence type="ECO:0000313" key="2">
    <source>
        <dbReference type="EMBL" id="KAF6420676.1"/>
    </source>
</evidence>
<reference evidence="2 3" key="1">
    <citation type="journal article" date="2020" name="Nature">
        <title>Six reference-quality genomes reveal evolution of bat adaptations.</title>
        <authorList>
            <person name="Jebb D."/>
            <person name="Huang Z."/>
            <person name="Pippel M."/>
            <person name="Hughes G.M."/>
            <person name="Lavrichenko K."/>
            <person name="Devanna P."/>
            <person name="Winkler S."/>
            <person name="Jermiin L.S."/>
            <person name="Skirmuntt E.C."/>
            <person name="Katzourakis A."/>
            <person name="Burkitt-Gray L."/>
            <person name="Ray D.A."/>
            <person name="Sullivan K.A.M."/>
            <person name="Roscito J.G."/>
            <person name="Kirilenko B.M."/>
            <person name="Davalos L.M."/>
            <person name="Corthals A.P."/>
            <person name="Power M.L."/>
            <person name="Jones G."/>
            <person name="Ransome R.D."/>
            <person name="Dechmann D.K.N."/>
            <person name="Locatelli A.G."/>
            <person name="Puechmaille S.J."/>
            <person name="Fedrigo O."/>
            <person name="Jarvis E.D."/>
            <person name="Hiller M."/>
            <person name="Vernes S.C."/>
            <person name="Myers E.W."/>
            <person name="Teeling E.C."/>
        </authorList>
    </citation>
    <scope>NUCLEOTIDE SEQUENCE [LARGE SCALE GENOMIC DNA]</scope>
    <source>
        <strain evidence="2">MMolMol1</strain>
        <tissue evidence="2">Muscle</tissue>
    </source>
</reference>
<dbReference type="InParanoid" id="A0A7J8DCB3"/>
<accession>A0A7J8DCB3</accession>
<protein>
    <submittedName>
        <fullName evidence="2">Uncharacterized protein</fullName>
    </submittedName>
</protein>